<evidence type="ECO:0000256" key="4">
    <source>
        <dbReference type="ARBA" id="ARBA00022692"/>
    </source>
</evidence>
<feature type="transmembrane region" description="Helical" evidence="7">
    <location>
        <begin position="743"/>
        <end position="768"/>
    </location>
</feature>
<evidence type="ECO:0000256" key="7">
    <source>
        <dbReference type="SAM" id="Phobius"/>
    </source>
</evidence>
<evidence type="ECO:0000256" key="6">
    <source>
        <dbReference type="ARBA" id="ARBA00023136"/>
    </source>
</evidence>
<comment type="caution">
    <text evidence="10">The sequence shown here is derived from an EMBL/GenBank/DDBJ whole genome shotgun (WGS) entry which is preliminary data.</text>
</comment>
<dbReference type="AlphaFoldDB" id="A0A6N8EBX8"/>
<dbReference type="InterPro" id="IPR051447">
    <property type="entry name" value="Lipoprotein-release_system"/>
</dbReference>
<feature type="domain" description="ABC3 transporter permease C-terminal" evidence="8">
    <location>
        <begin position="267"/>
        <end position="387"/>
    </location>
</feature>
<evidence type="ECO:0000259" key="8">
    <source>
        <dbReference type="Pfam" id="PF02687"/>
    </source>
</evidence>
<evidence type="ECO:0000256" key="2">
    <source>
        <dbReference type="ARBA" id="ARBA00005236"/>
    </source>
</evidence>
<dbReference type="GO" id="GO:0044874">
    <property type="term" value="P:lipoprotein localization to outer membrane"/>
    <property type="evidence" value="ECO:0007669"/>
    <property type="project" value="TreeGrafter"/>
</dbReference>
<dbReference type="Pfam" id="PF12704">
    <property type="entry name" value="MacB_PCD"/>
    <property type="match status" value="1"/>
</dbReference>
<keyword evidence="6 7" id="KW-0472">Membrane</keyword>
<keyword evidence="5 7" id="KW-1133">Transmembrane helix</keyword>
<sequence length="785" mass="85530">MSTLSRKLWRETWALRGQVLAIAVVIAGGVSTLVMALATLDSLTLTRDAFYRDYGFADVFVSLKRAPESLREPIAAIPGVQRVETRVVAAVNLDIPDFADPATGVLVSVPARDGLNRLHLLAGRLPEPERDDETVVSQAFADAHGFRPGDHLSAIIDGRLQRLKIVGIAVSPEYIYQIKPGDLFPDFARHGVLWMNREPLARAYDMDGAFNDLLLGLTREARPKDVIERLDVLLEPYGGLGAIERSDQLSDRYLAAELQQLAGMARLIPGVFLGVAAFLLNVVLGRLIGTQRDQIAILKAFGYSAWQIGGHYVQWALVIILLGLIIGLGAGLWFGLMMAELYRGFFHFPYLAFSLRPQVIAIAALVTLGAGLAGTLAAVRRAVRLPPAEAMRPEPPPRYRPTLVERFGLQRFLSQPTRMILRHIERRPLKSLLSILGIALACGILMVGRFQEGALDYLIQVQYGLAQRDDLTVTFSEPTSRRVVLELAARPGVDWAEPMRQVAVRLRHANASESTAIQGLDANSRLRRILDDQLQVQTLPAAGLVLSDQLARLLYVGVGDRVEVEILEGRRERHRVVVSGLVREFTGLSAYMDLDALNRLLGEGEAVTGALLAVAPGARAALVAELKAAPRVAGVTDRLTAIQSFMDSMTEIVLSFAFVSTLLAGSIAFGVVYNDARITLTERARELATLRVLGFSLGEITAILLGELALLTAIAIPVGFIIGWGLIALIVRGIESELYRIPLILEPGVFSFAASVILAAALLSGLLVGRRLRELDLVAVLKTQE</sequence>
<keyword evidence="11" id="KW-1185">Reference proteome</keyword>
<dbReference type="PANTHER" id="PTHR30489">
    <property type="entry name" value="LIPOPROTEIN-RELEASING SYSTEM TRANSMEMBRANE PROTEIN LOLE"/>
    <property type="match status" value="1"/>
</dbReference>
<dbReference type="PANTHER" id="PTHR30489:SF0">
    <property type="entry name" value="LIPOPROTEIN-RELEASING SYSTEM TRANSMEMBRANE PROTEIN LOLE"/>
    <property type="match status" value="1"/>
</dbReference>
<feature type="transmembrane region" description="Helical" evidence="7">
    <location>
        <begin position="315"/>
        <end position="339"/>
    </location>
</feature>
<dbReference type="Pfam" id="PF02687">
    <property type="entry name" value="FtsX"/>
    <property type="match status" value="2"/>
</dbReference>
<feature type="transmembrane region" description="Helical" evidence="7">
    <location>
        <begin position="359"/>
        <end position="379"/>
    </location>
</feature>
<dbReference type="GO" id="GO:0098797">
    <property type="term" value="C:plasma membrane protein complex"/>
    <property type="evidence" value="ECO:0007669"/>
    <property type="project" value="TreeGrafter"/>
</dbReference>
<dbReference type="Proteomes" id="UP000434044">
    <property type="component" value="Unassembled WGS sequence"/>
</dbReference>
<evidence type="ECO:0000313" key="10">
    <source>
        <dbReference type="EMBL" id="MTW21010.1"/>
    </source>
</evidence>
<organism evidence="10 11">
    <name type="scientific">Allochromatium palmeri</name>
    <dbReference type="NCBI Taxonomy" id="231048"/>
    <lineage>
        <taxon>Bacteria</taxon>
        <taxon>Pseudomonadati</taxon>
        <taxon>Pseudomonadota</taxon>
        <taxon>Gammaproteobacteria</taxon>
        <taxon>Chromatiales</taxon>
        <taxon>Chromatiaceae</taxon>
        <taxon>Allochromatium</taxon>
    </lineage>
</organism>
<dbReference type="InterPro" id="IPR003838">
    <property type="entry name" value="ABC3_permease_C"/>
</dbReference>
<feature type="domain" description="MacB-like periplasmic core" evidence="9">
    <location>
        <begin position="435"/>
        <end position="627"/>
    </location>
</feature>
<feature type="transmembrane region" description="Helical" evidence="7">
    <location>
        <begin position="267"/>
        <end position="289"/>
    </location>
</feature>
<evidence type="ECO:0000256" key="5">
    <source>
        <dbReference type="ARBA" id="ARBA00022989"/>
    </source>
</evidence>
<evidence type="ECO:0000259" key="9">
    <source>
        <dbReference type="Pfam" id="PF12704"/>
    </source>
</evidence>
<gene>
    <name evidence="10" type="ORF">GJ668_07835</name>
</gene>
<keyword evidence="3" id="KW-1003">Cell membrane</keyword>
<dbReference type="InterPro" id="IPR025857">
    <property type="entry name" value="MacB_PCD"/>
</dbReference>
<keyword evidence="4 7" id="KW-0812">Transmembrane</keyword>
<dbReference type="EMBL" id="WNKT01000012">
    <property type="protein sequence ID" value="MTW21010.1"/>
    <property type="molecule type" value="Genomic_DNA"/>
</dbReference>
<proteinExistence type="inferred from homology"/>
<comment type="subcellular location">
    <subcellularLocation>
        <location evidence="1">Cell membrane</location>
        <topology evidence="1">Multi-pass membrane protein</topology>
    </subcellularLocation>
</comment>
<feature type="transmembrane region" description="Helical" evidence="7">
    <location>
        <begin position="652"/>
        <end position="676"/>
    </location>
</feature>
<feature type="transmembrane region" description="Helical" evidence="7">
    <location>
        <begin position="711"/>
        <end position="731"/>
    </location>
</feature>
<protein>
    <submittedName>
        <fullName evidence="10">FtsX-like permease family protein</fullName>
    </submittedName>
</protein>
<feature type="transmembrane region" description="Helical" evidence="7">
    <location>
        <begin position="688"/>
        <end position="705"/>
    </location>
</feature>
<evidence type="ECO:0000256" key="3">
    <source>
        <dbReference type="ARBA" id="ARBA00022475"/>
    </source>
</evidence>
<reference evidence="10 11" key="1">
    <citation type="submission" date="2019-11" db="EMBL/GenBank/DDBJ databases">
        <title>Whole-genome sequence of the anaerobic purple sulfur bacterium Allochromatium palmeri DSM 15591.</title>
        <authorList>
            <person name="Kyndt J.A."/>
            <person name="Meyer T.E."/>
        </authorList>
    </citation>
    <scope>NUCLEOTIDE SEQUENCE [LARGE SCALE GENOMIC DNA]</scope>
    <source>
        <strain evidence="10 11">DSM 15591</strain>
    </source>
</reference>
<evidence type="ECO:0000256" key="1">
    <source>
        <dbReference type="ARBA" id="ARBA00004651"/>
    </source>
</evidence>
<evidence type="ECO:0000313" key="11">
    <source>
        <dbReference type="Proteomes" id="UP000434044"/>
    </source>
</evidence>
<feature type="transmembrane region" description="Helical" evidence="7">
    <location>
        <begin position="20"/>
        <end position="40"/>
    </location>
</feature>
<dbReference type="RefSeq" id="WP_186342963.1">
    <property type="nucleotide sequence ID" value="NZ_WNKT01000012.1"/>
</dbReference>
<name>A0A6N8EBX8_9GAMM</name>
<feature type="domain" description="ABC3 transporter permease C-terminal" evidence="8">
    <location>
        <begin position="661"/>
        <end position="774"/>
    </location>
</feature>
<feature type="transmembrane region" description="Helical" evidence="7">
    <location>
        <begin position="432"/>
        <end position="450"/>
    </location>
</feature>
<accession>A0A6N8EBX8</accession>
<comment type="similarity">
    <text evidence="2">Belongs to the ABC-4 integral membrane protein family. LolC/E subfamily.</text>
</comment>